<gene>
    <name evidence="3" type="ORF">MELIAE_LOCUS5539</name>
</gene>
<organism evidence="3 4">
    <name type="scientific">Brassicogethes aeneus</name>
    <name type="common">Rape pollen beetle</name>
    <name type="synonym">Meligethes aeneus</name>
    <dbReference type="NCBI Taxonomy" id="1431903"/>
    <lineage>
        <taxon>Eukaryota</taxon>
        <taxon>Metazoa</taxon>
        <taxon>Ecdysozoa</taxon>
        <taxon>Arthropoda</taxon>
        <taxon>Hexapoda</taxon>
        <taxon>Insecta</taxon>
        <taxon>Pterygota</taxon>
        <taxon>Neoptera</taxon>
        <taxon>Endopterygota</taxon>
        <taxon>Coleoptera</taxon>
        <taxon>Polyphaga</taxon>
        <taxon>Cucujiformia</taxon>
        <taxon>Nitidulidae</taxon>
        <taxon>Meligethinae</taxon>
        <taxon>Brassicogethes</taxon>
    </lineage>
</organism>
<sequence length="361" mass="41947">MATGLLLPAALPAVPQPLQNDIGRHVAEVARLADRGRVRAAALGADTERRVHVRTREAVRAQSAHRVRAGELSAKQAARSRSADSEDLARPQAEEAVSEDQAQSDGYFVGLEKLEEEFRILKHRKQVEWAARVIQRHYIQWKRRQYLMQLYRLLPADADSPMCREWPNSWPQLTDCNHLLKKIHHRWRCHKYRLKFDQTARNRMREKVTASFIFKDRKCSYPRSVSHPFLGDYVRLRQNVQWKKMCLESNDQYVVFADIINKITRSSGKFVPILLAISTRSMLILDQRTLQIKYRVPATEIYRMSLSPFLDDVAVVHVRAVSTNLKLVLNNLDLENIVRVIKINLLIQSKKHSLQNNFPLY</sequence>
<evidence type="ECO:0000256" key="1">
    <source>
        <dbReference type="SAM" id="MobiDB-lite"/>
    </source>
</evidence>
<name>A0A9P0B3U4_BRAAE</name>
<proteinExistence type="predicted"/>
<dbReference type="GO" id="GO:0016459">
    <property type="term" value="C:myosin complex"/>
    <property type="evidence" value="ECO:0007669"/>
    <property type="project" value="InterPro"/>
</dbReference>
<dbReference type="GO" id="GO:0003774">
    <property type="term" value="F:cytoskeletal motor activity"/>
    <property type="evidence" value="ECO:0007669"/>
    <property type="project" value="InterPro"/>
</dbReference>
<feature type="domain" description="TH1" evidence="2">
    <location>
        <begin position="218"/>
        <end position="361"/>
    </location>
</feature>
<protein>
    <recommendedName>
        <fullName evidence="2">TH1 domain-containing protein</fullName>
    </recommendedName>
</protein>
<dbReference type="InterPro" id="IPR010926">
    <property type="entry name" value="Myosin_TH1"/>
</dbReference>
<evidence type="ECO:0000313" key="3">
    <source>
        <dbReference type="EMBL" id="CAH0553577.1"/>
    </source>
</evidence>
<feature type="compositionally biased region" description="Basic and acidic residues" evidence="1">
    <location>
        <begin position="81"/>
        <end position="93"/>
    </location>
</feature>
<dbReference type="Pfam" id="PF06017">
    <property type="entry name" value="Myosin_TH1"/>
    <property type="match status" value="1"/>
</dbReference>
<keyword evidence="4" id="KW-1185">Reference proteome</keyword>
<evidence type="ECO:0000313" key="4">
    <source>
        <dbReference type="Proteomes" id="UP001154078"/>
    </source>
</evidence>
<dbReference type="PANTHER" id="PTHR34969:SF1">
    <property type="entry name" value="TH1 DOMAIN-CONTAINING PROTEIN"/>
    <property type="match status" value="1"/>
</dbReference>
<reference evidence="3" key="1">
    <citation type="submission" date="2021-12" db="EMBL/GenBank/DDBJ databases">
        <authorList>
            <person name="King R."/>
        </authorList>
    </citation>
    <scope>NUCLEOTIDE SEQUENCE</scope>
</reference>
<dbReference type="OrthoDB" id="10055605at2759"/>
<accession>A0A9P0B3U4</accession>
<dbReference type="PROSITE" id="PS51757">
    <property type="entry name" value="TH1"/>
    <property type="match status" value="1"/>
</dbReference>
<dbReference type="EMBL" id="OV121134">
    <property type="protein sequence ID" value="CAH0553577.1"/>
    <property type="molecule type" value="Genomic_DNA"/>
</dbReference>
<feature type="region of interest" description="Disordered" evidence="1">
    <location>
        <begin position="61"/>
        <end position="101"/>
    </location>
</feature>
<dbReference type="PANTHER" id="PTHR34969">
    <property type="entry name" value="OS01G0621700 PROTEIN"/>
    <property type="match status" value="1"/>
</dbReference>
<evidence type="ECO:0000259" key="2">
    <source>
        <dbReference type="PROSITE" id="PS51757"/>
    </source>
</evidence>
<dbReference type="Proteomes" id="UP001154078">
    <property type="component" value="Chromosome 3"/>
</dbReference>
<dbReference type="AlphaFoldDB" id="A0A9P0B3U4"/>